<evidence type="ECO:0000313" key="2">
    <source>
        <dbReference type="EMBL" id="VEI29356.1"/>
    </source>
</evidence>
<dbReference type="PANTHER" id="PTHR22916">
    <property type="entry name" value="GLYCOSYLTRANSFERASE"/>
    <property type="match status" value="1"/>
</dbReference>
<keyword evidence="2" id="KW-0328">Glycosyltransferase</keyword>
<keyword evidence="2" id="KW-0808">Transferase</keyword>
<name>A0A3S4XFL2_HAEPA</name>
<organism evidence="2 3">
    <name type="scientific">Haemophilus parainfluenzae</name>
    <dbReference type="NCBI Taxonomy" id="729"/>
    <lineage>
        <taxon>Bacteria</taxon>
        <taxon>Pseudomonadati</taxon>
        <taxon>Pseudomonadota</taxon>
        <taxon>Gammaproteobacteria</taxon>
        <taxon>Pasteurellales</taxon>
        <taxon>Pasteurellaceae</taxon>
        <taxon>Haemophilus</taxon>
    </lineage>
</organism>
<dbReference type="Proteomes" id="UP000268879">
    <property type="component" value="Chromosome"/>
</dbReference>
<gene>
    <name evidence="2" type="primary">lgtA</name>
    <name evidence="2" type="ORF">NCTC10665_00250</name>
</gene>
<evidence type="ECO:0000313" key="3">
    <source>
        <dbReference type="Proteomes" id="UP000268879"/>
    </source>
</evidence>
<dbReference type="EMBL" id="LR134481">
    <property type="protein sequence ID" value="VEI29356.1"/>
    <property type="molecule type" value="Genomic_DNA"/>
</dbReference>
<reference evidence="2 3" key="1">
    <citation type="submission" date="2018-12" db="EMBL/GenBank/DDBJ databases">
        <authorList>
            <consortium name="Pathogen Informatics"/>
        </authorList>
    </citation>
    <scope>NUCLEOTIDE SEQUENCE [LARGE SCALE GENOMIC DNA]</scope>
    <source>
        <strain evidence="2 3">NCTC10665</strain>
    </source>
</reference>
<dbReference type="InterPro" id="IPR029044">
    <property type="entry name" value="Nucleotide-diphossugar_trans"/>
</dbReference>
<accession>A0A3S4XFL2</accession>
<dbReference type="EC" id="2.4.1.212" evidence="2"/>
<dbReference type="GO" id="GO:0050501">
    <property type="term" value="F:hyaluronan synthase activity"/>
    <property type="evidence" value="ECO:0007669"/>
    <property type="project" value="UniProtKB-EC"/>
</dbReference>
<dbReference type="CDD" id="cd00761">
    <property type="entry name" value="Glyco_tranf_GTA_type"/>
    <property type="match status" value="1"/>
</dbReference>
<evidence type="ECO:0000259" key="1">
    <source>
        <dbReference type="Pfam" id="PF00535"/>
    </source>
</evidence>
<dbReference type="PANTHER" id="PTHR22916:SF3">
    <property type="entry name" value="UDP-GLCNAC:BETAGAL BETA-1,3-N-ACETYLGLUCOSAMINYLTRANSFERASE-LIKE PROTEIN 1"/>
    <property type="match status" value="1"/>
</dbReference>
<dbReference type="InterPro" id="IPR001173">
    <property type="entry name" value="Glyco_trans_2-like"/>
</dbReference>
<dbReference type="AlphaFoldDB" id="A0A3S4XFL2"/>
<dbReference type="Gene3D" id="3.90.550.10">
    <property type="entry name" value="Spore Coat Polysaccharide Biosynthesis Protein SpsA, Chain A"/>
    <property type="match status" value="1"/>
</dbReference>
<proteinExistence type="predicted"/>
<feature type="domain" description="Glycosyltransferase 2-like" evidence="1">
    <location>
        <begin position="4"/>
        <end position="171"/>
    </location>
</feature>
<sequence>MKISLIFACYNVSHYLDELYSLLTTQTNENIEYIFIEDCSTDNTKEKLLKFNDPRIRVLLNNENIGLANNRNKGIEYATGDYIWFPDPDDLFDIELLSKVTQIISRHNPDIITIGMQERYEIDGKLSYKKNIISKFEGLIKTDFNPVLVDLEKTFLFGYMNNKFYRKEILDKYNFRNHHQALKEDFEFNVEVFKVISNFYILNKPLYFYMKRNNGSLTAKFVPDYFPIHMKTLSSFSSLLKTKGQLNEDALKLLVNRFIRYTLSAIERNSSPNANLTFKAQRDWIINSVYSQEQFRLMENNARLVSRKQKPIYFLLKYRMSYLLVLLGNFVKLVKSRLPILFTKLKG</sequence>
<dbReference type="SUPFAM" id="SSF53448">
    <property type="entry name" value="Nucleotide-diphospho-sugar transferases"/>
    <property type="match status" value="1"/>
</dbReference>
<protein>
    <submittedName>
        <fullName evidence="2">Lipooligosaccharide N-acetylglucosamine glycosyltransferase</fullName>
        <ecNumber evidence="2">2.4.1.212</ecNumber>
    </submittedName>
</protein>
<dbReference type="Pfam" id="PF00535">
    <property type="entry name" value="Glycos_transf_2"/>
    <property type="match status" value="1"/>
</dbReference>
<dbReference type="RefSeq" id="WP_126469678.1">
    <property type="nucleotide sequence ID" value="NZ_LR134481.1"/>
</dbReference>